<feature type="chain" id="PRO_5002486986" description="SH3b domain-containing protein" evidence="1">
    <location>
        <begin position="29"/>
        <end position="209"/>
    </location>
</feature>
<dbReference type="PATRIC" id="fig|443610.3.peg.3068"/>
<accession>A0A0F5FWM2</accession>
<dbReference type="STRING" id="443610.VE25_02945"/>
<keyword evidence="1" id="KW-0732">Signal</keyword>
<evidence type="ECO:0000256" key="1">
    <source>
        <dbReference type="SAM" id="SignalP"/>
    </source>
</evidence>
<keyword evidence="3" id="KW-1185">Reference proteome</keyword>
<dbReference type="Pfam" id="PF03995">
    <property type="entry name" value="Inhibitor_I36"/>
    <property type="match status" value="1"/>
</dbReference>
<sequence length="209" mass="22259">MTVRRVLCAVLAAAVVAIVPLLAVSAHAADYDRADLYRADGFAREGTPGWALVDLALREGPGVAYAVTGAVIPEDSRIAVLRCAPRWCLVRKGHAHGWTSRSAVGFGRYPLGPFEGGGVNYASGGPGQVCFFEGAHYSGRSACFKSGVNIHDLKLMGLDNRYVSVSVEGNVSASVCRDRNFQSYCTRIVTSTPVLNTFLAGKVSSIRIH</sequence>
<gene>
    <name evidence="2" type="ORF">VE25_02945</name>
</gene>
<evidence type="ECO:0000313" key="3">
    <source>
        <dbReference type="Proteomes" id="UP000033632"/>
    </source>
</evidence>
<reference evidence="2 3" key="1">
    <citation type="submission" date="2015-03" db="EMBL/GenBank/DDBJ databases">
        <authorList>
            <person name="Hassan Y.I."/>
            <person name="Lepp D."/>
            <person name="Li X.-Z."/>
            <person name="Zhou T."/>
        </authorList>
    </citation>
    <scope>NUCLEOTIDE SEQUENCE [LARGE SCALE GENOMIC DNA]</scope>
    <source>
        <strain evidence="2 3">BD-c194</strain>
    </source>
</reference>
<dbReference type="Gene3D" id="2.60.20.10">
    <property type="entry name" value="Crystallins"/>
    <property type="match status" value="1"/>
</dbReference>
<dbReference type="Proteomes" id="UP000033632">
    <property type="component" value="Unassembled WGS sequence"/>
</dbReference>
<comment type="caution">
    <text evidence="2">The sequence shown here is derived from an EMBL/GenBank/DDBJ whole genome shotgun (WGS) entry which is preliminary data.</text>
</comment>
<organism evidence="2 3">
    <name type="scientific">Devosia geojensis</name>
    <dbReference type="NCBI Taxonomy" id="443610"/>
    <lineage>
        <taxon>Bacteria</taxon>
        <taxon>Pseudomonadati</taxon>
        <taxon>Pseudomonadota</taxon>
        <taxon>Alphaproteobacteria</taxon>
        <taxon>Hyphomicrobiales</taxon>
        <taxon>Devosiaceae</taxon>
        <taxon>Devosia</taxon>
    </lineage>
</organism>
<proteinExistence type="predicted"/>
<protein>
    <recommendedName>
        <fullName evidence="4">SH3b domain-containing protein</fullName>
    </recommendedName>
</protein>
<evidence type="ECO:0008006" key="4">
    <source>
        <dbReference type="Google" id="ProtNLM"/>
    </source>
</evidence>
<dbReference type="EMBL" id="JZEX01000043">
    <property type="protein sequence ID" value="KKB13254.1"/>
    <property type="molecule type" value="Genomic_DNA"/>
</dbReference>
<dbReference type="RefSeq" id="WP_046107098.1">
    <property type="nucleotide sequence ID" value="NZ_JZEX01000043.1"/>
</dbReference>
<feature type="signal peptide" evidence="1">
    <location>
        <begin position="1"/>
        <end position="28"/>
    </location>
</feature>
<evidence type="ECO:0000313" key="2">
    <source>
        <dbReference type="EMBL" id="KKB13254.1"/>
    </source>
</evidence>
<dbReference type="AlphaFoldDB" id="A0A0F5FWM2"/>
<name>A0A0F5FWM2_9HYPH</name>
<dbReference type="OrthoDB" id="7739067at2"/>